<sequence>MAPPNLVYTVFSFIGFVMCAIPLYWHLEAWNVGTCLYMIWTGLGCLIQCVNSIAWNKNTTNKAPFWCDISIHVQLGLNVAISACSLCINRRLYKIATAKTVVVTSSEKRRAVIIDLFIGFGIPILQIIVAYVVSMHRYIIFEDFGPCYFLGNMPPTFVLFSAWPLAIGCVSFFYCSMSIYNLYMRGRQLNQISSVINRSRYFRLMALASIDMFASIPLSLYILVRNAQLGIDPWISWSDTHRNYSQVPQVSASHWKNHKDTANSLEMYRWLLVACAFVFFAFFGFADEACQRYHLAYTSLAHRISSLTSSRTSQEPSLVNLTYPHMKNKRGIKAPVGKPDARKLDPTISFAGQSSILSTSFPGYDLEANSKIEQYSLHDSVGSSSADNLELVLEGQSSEPVAAAPVTDPGSIPLASDLADTSRPTICGYSSRTADTV</sequence>
<evidence type="ECO:0000313" key="2">
    <source>
        <dbReference type="Proteomes" id="UP001207468"/>
    </source>
</evidence>
<name>A0ACC0UFQ3_9AGAM</name>
<organism evidence="1 2">
    <name type="scientific">Russula earlei</name>
    <dbReference type="NCBI Taxonomy" id="71964"/>
    <lineage>
        <taxon>Eukaryota</taxon>
        <taxon>Fungi</taxon>
        <taxon>Dikarya</taxon>
        <taxon>Basidiomycota</taxon>
        <taxon>Agaricomycotina</taxon>
        <taxon>Agaricomycetes</taxon>
        <taxon>Russulales</taxon>
        <taxon>Russulaceae</taxon>
        <taxon>Russula</taxon>
    </lineage>
</organism>
<evidence type="ECO:0000313" key="1">
    <source>
        <dbReference type="EMBL" id="KAI9509889.1"/>
    </source>
</evidence>
<protein>
    <submittedName>
        <fullName evidence="1">STE3-domain-containing protein</fullName>
    </submittedName>
</protein>
<gene>
    <name evidence="1" type="ORF">F5148DRAFT_1183638</name>
</gene>
<proteinExistence type="predicted"/>
<reference evidence="1" key="1">
    <citation type="submission" date="2021-03" db="EMBL/GenBank/DDBJ databases">
        <title>Evolutionary priming and transition to the ectomycorrhizal habit in an iconic lineage of mushroom-forming fungi: is preadaptation a requirement?</title>
        <authorList>
            <consortium name="DOE Joint Genome Institute"/>
            <person name="Looney B.P."/>
            <person name="Miyauchi S."/>
            <person name="Morin E."/>
            <person name="Drula E."/>
            <person name="Courty P.E."/>
            <person name="Chicoki N."/>
            <person name="Fauchery L."/>
            <person name="Kohler A."/>
            <person name="Kuo A."/>
            <person name="LaButti K."/>
            <person name="Pangilinan J."/>
            <person name="Lipzen A."/>
            <person name="Riley R."/>
            <person name="Andreopoulos W."/>
            <person name="He G."/>
            <person name="Johnson J."/>
            <person name="Barry K.W."/>
            <person name="Grigoriev I.V."/>
            <person name="Nagy L."/>
            <person name="Hibbett D."/>
            <person name="Henrissat B."/>
            <person name="Matheny P.B."/>
            <person name="Labbe J."/>
            <person name="Martin A.F."/>
        </authorList>
    </citation>
    <scope>NUCLEOTIDE SEQUENCE</scope>
    <source>
        <strain evidence="1">BPL698</strain>
    </source>
</reference>
<dbReference type="Proteomes" id="UP001207468">
    <property type="component" value="Unassembled WGS sequence"/>
</dbReference>
<keyword evidence="2" id="KW-1185">Reference proteome</keyword>
<comment type="caution">
    <text evidence="1">The sequence shown here is derived from an EMBL/GenBank/DDBJ whole genome shotgun (WGS) entry which is preliminary data.</text>
</comment>
<accession>A0ACC0UFQ3</accession>
<dbReference type="EMBL" id="JAGFNK010000053">
    <property type="protein sequence ID" value="KAI9509889.1"/>
    <property type="molecule type" value="Genomic_DNA"/>
</dbReference>